<reference evidence="2" key="1">
    <citation type="journal article" date="2016" name="Proc. Natl. Acad. Sci. U.S.A.">
        <title>Lipid metabolic changes in an early divergent fungus govern the establishment of a mutualistic symbiosis with endobacteria.</title>
        <authorList>
            <person name="Lastovetsky O.A."/>
            <person name="Gaspar M.L."/>
            <person name="Mondo S.J."/>
            <person name="LaButti K.M."/>
            <person name="Sandor L."/>
            <person name="Grigoriev I.V."/>
            <person name="Henry S.A."/>
            <person name="Pawlowska T.E."/>
        </authorList>
    </citation>
    <scope>NUCLEOTIDE SEQUENCE [LARGE SCALE GENOMIC DNA]</scope>
    <source>
        <strain evidence="2">ATCC 52814</strain>
    </source>
</reference>
<dbReference type="OrthoDB" id="275783at2759"/>
<dbReference type="GO" id="GO:0034472">
    <property type="term" value="P:snRNA 3'-end processing"/>
    <property type="evidence" value="ECO:0007669"/>
    <property type="project" value="TreeGrafter"/>
</dbReference>
<dbReference type="InterPro" id="IPR056517">
    <property type="entry name" value="INTS7_HB"/>
</dbReference>
<protein>
    <recommendedName>
        <fullName evidence="1">Integrator complex subunit 7 helical bundle domain-containing protein</fullName>
    </recommendedName>
</protein>
<accession>A0A1X0QQY2</accession>
<evidence type="ECO:0000259" key="1">
    <source>
        <dbReference type="Pfam" id="PF24437"/>
    </source>
</evidence>
<dbReference type="GO" id="GO:0032039">
    <property type="term" value="C:integrator complex"/>
    <property type="evidence" value="ECO:0007669"/>
    <property type="project" value="InterPro"/>
</dbReference>
<dbReference type="VEuPathDB" id="FungiDB:BCV72DRAFT_309383"/>
<dbReference type="Proteomes" id="UP000242414">
    <property type="component" value="Unassembled WGS sequence"/>
</dbReference>
<dbReference type="PANTHER" id="PTHR13322">
    <property type="entry name" value="C1ORF73 PROTEIN"/>
    <property type="match status" value="1"/>
</dbReference>
<dbReference type="PANTHER" id="PTHR13322:SF2">
    <property type="entry name" value="INTEGRATOR COMPLEX SUBUNIT 7"/>
    <property type="match status" value="1"/>
</dbReference>
<organism evidence="2">
    <name type="scientific">Rhizopus microsporus var. microsporus</name>
    <dbReference type="NCBI Taxonomy" id="86635"/>
    <lineage>
        <taxon>Eukaryota</taxon>
        <taxon>Fungi</taxon>
        <taxon>Fungi incertae sedis</taxon>
        <taxon>Mucoromycota</taxon>
        <taxon>Mucoromycotina</taxon>
        <taxon>Mucoromycetes</taxon>
        <taxon>Mucorales</taxon>
        <taxon>Mucorineae</taxon>
        <taxon>Rhizopodaceae</taxon>
        <taxon>Rhizopus</taxon>
    </lineage>
</organism>
<dbReference type="InterPro" id="IPR033060">
    <property type="entry name" value="INTS7"/>
</dbReference>
<name>A0A1X0QQY2_RHIZD</name>
<dbReference type="Pfam" id="PF24437">
    <property type="entry name" value="INTS7_HB"/>
    <property type="match status" value="1"/>
</dbReference>
<dbReference type="AlphaFoldDB" id="A0A1X0QQY2"/>
<sequence>MFDETHILRLLFVINSTKGKPELQSKAFQCTQNLVSTHQHLIVRIIDSPSADNLIASIGDCQAILHDAINERKYTVAISCAKLLYTISHIALASRDRNAMDIDVPIISRLHQTVNEVIDALSTGINNLIKSTRFGSTPKLLCGTYNAKLKELLKMKARYCTLLNEWDFEASFKEAYQTLLLANDEVAAILLPYLTFLLQQCRQVPSWLAESVTDKLKEGMNKSSMFINLVKLLLHTSSTEELTAKVISLLHVYGSWDDTNEMFTSNCWNIYLISLEAGRRGWFALMQAIVRSLFKKVQSEESAYWLRALGSLAYAETQVPNNIGTVTANIVDSVTKHYVMTLEALKALNGLGKETSVQLYFVEMRMEMNVIIQLALSTLNMDTNDDTALIRQSRWMQECADRFRNLAIRFNLSEQPVEVDDKEILHVLATYNTCILACEYAARSFAASNNLFFCVNPTLIPILMDDRVDDDSTSNLRESNLMKICRKFVKTVAEWEKVSGLESNQRHEQRSQHMKTALEAILRTPFILPKAFFKCSGRMPIPKLKHTC</sequence>
<feature type="domain" description="Integrator complex subunit 7 helical bundle" evidence="1">
    <location>
        <begin position="287"/>
        <end position="382"/>
    </location>
</feature>
<evidence type="ECO:0000313" key="2">
    <source>
        <dbReference type="EMBL" id="ORE02151.1"/>
    </source>
</evidence>
<gene>
    <name evidence="2" type="ORF">BCV72DRAFT_309383</name>
</gene>
<dbReference type="EMBL" id="KV922069">
    <property type="protein sequence ID" value="ORE02151.1"/>
    <property type="molecule type" value="Genomic_DNA"/>
</dbReference>
<proteinExistence type="predicted"/>